<feature type="region of interest" description="Disordered" evidence="1">
    <location>
        <begin position="1878"/>
        <end position="1906"/>
    </location>
</feature>
<feature type="transmembrane region" description="Helical" evidence="2">
    <location>
        <begin position="143"/>
        <end position="169"/>
    </location>
</feature>
<keyword evidence="2" id="KW-1133">Transmembrane helix</keyword>
<feature type="region of interest" description="Disordered" evidence="1">
    <location>
        <begin position="1124"/>
        <end position="1180"/>
    </location>
</feature>
<feature type="region of interest" description="Disordered" evidence="1">
    <location>
        <begin position="1321"/>
        <end position="1353"/>
    </location>
</feature>
<feature type="compositionally biased region" description="Basic and acidic residues" evidence="1">
    <location>
        <begin position="1161"/>
        <end position="1178"/>
    </location>
</feature>
<evidence type="ECO:0000313" key="3">
    <source>
        <dbReference type="EMBL" id="POR34429.1"/>
    </source>
</evidence>
<feature type="region of interest" description="Disordered" evidence="1">
    <location>
        <begin position="400"/>
        <end position="582"/>
    </location>
</feature>
<feature type="compositionally biased region" description="Low complexity" evidence="1">
    <location>
        <begin position="1890"/>
        <end position="1906"/>
    </location>
</feature>
<feature type="compositionally biased region" description="Polar residues" evidence="1">
    <location>
        <begin position="862"/>
        <end position="876"/>
    </location>
</feature>
<comment type="caution">
    <text evidence="3">The sequence shown here is derived from an EMBL/GenBank/DDBJ whole genome shotgun (WGS) entry which is preliminary data.</text>
</comment>
<protein>
    <submittedName>
        <fullName evidence="3">Uncharacterized protein</fullName>
    </submittedName>
</protein>
<feature type="region of interest" description="Disordered" evidence="1">
    <location>
        <begin position="784"/>
        <end position="918"/>
    </location>
</feature>
<feature type="region of interest" description="Disordered" evidence="1">
    <location>
        <begin position="1701"/>
        <end position="1721"/>
    </location>
</feature>
<accession>A0A2S4KW64</accession>
<sequence>MENPGNNQALAATFAFGIVVIAALGTASLYLRGGASSLSQDGPRLALVVYLASSFLWALTGFIATLVATNAASVCQVAVAFASAFDQLARILLEQFLFWGMKSDVQVSFGVLFPQAIIILRFVLGGVYVGVQRPQFKPVCVGTTLVLPLGIAVLVADAFIVLMLFVRASSVGTFRDVSEKAPGWPRSRGLLLITLGLVVWIALSVPTILGKESFDLAVRTVLPAVGLLVAIVLVALFNRSLTTKYDTNASPYPPTPDAPPAFSTTRDLPTRDLQRRDISTINTSYSPRPYASVRTAPASSRGQGRDISSSREGRGGLPIISQPSPGQVQVGVGALPVKGQRFPPMRAQTAAATPQSSDTQPVRKATIKGGKLVISNPVVSAEIEPGPWQRITTVDLATAARNEKERRDRNPHPLLFVSPKTMSPEGMQNQPQNLERKDVGNPYSPAADSRQLFQPIAERSPTAAAPSAQFSPGRDDVRRRSPRQVSRAVGPDFPPAVPSKNVKAPDIDVSGTSTATVPLVPPPRSPLRPAPKPQTPGGSRRQGGSTPSPRRSRSGTRTFTDPNPPPRIPVQPPGPSKPTIPLAASPRQSVELLVPPIPPLYPRESPPPWYKSSGSQRHTRQPLAGLARNGSVRADIRPSRQKPKSPPPGDQTRAAKTPVQLRQNNGIPSNPRARIMRATPKTRGGPGEQTVTFVNGIEYDDPSAMKGIMDQALGNTAKGSPDFDESSRVSVVHRPRPISRRSPMEYSPLKGSSKMHRDSRNRLLESTEAKPSIVPQSAGILQPATYSETGAGPTQISSPAPGASRNLRRRSSLPDISVLPSQSLPTPQALPTMSAREVTPGASTAETPRLGTGNLLYAPGSRSRQSKFAPTLSVHTAVSPLEEPQSGLYESPSGNRSSNEGARRRSSPVLPTEDQQDCLIPEDTEVQENEFINGARLNSAGTIRPPASASNAQDSKEAEASAVTFNSRMRPDRSTYRFVDSPLTMDEDDGKETVIVMLDQSAEYRTKTQASAREPNRDSWHRCVGEDCPSFSDRKSMARTRNVPRPPPLQLNKPTRLRKVVAAEPLCLEPPQHALDMLQEQLKKFEEPREEAREQQRMTRLADLEMEMGMQENRWQQMRQDYFQTPTSTSVSSPNANSANGSLEHSPVVKVGAGAPGSEALADRTSRLDPGDARDARESGFCSPYSAVTATAERVQIGRLNVAEWPLVNGAEVPFEGLGPGLSVDDRTMPRASSPSPPQSDDSGNRGQTHGKSGFGNDSNVETGSELRRPGSSSLPTPSPRPTEPAIDAANQSSELAKLPAASARPVSPEPLVIESLCQWKTPRSPSTPQEQQQQPATRPRALRRPRRSKRISTLPDIVEDPVPLLNKRGTLGIFQFPWGERSDTATVPLQRQIPMGMGMMGMPGNVMPGPPMCPSLEAQVCTQRSQDYPSSFFDDYDDGDNFVDTSDDDDSFDEETLWEIASLLRSDNVPSRESLLSAKGSGGVESSSMVEDYRAGSPLPEDEGEPMFEASPVAFDRDSSSPTLPSPAVLWVDQTGYVSVMWLPQPDEKVWRANVASASETVRAPLRSAAPATIASTALWSATPREASSHPTIPAEQSIATLWAPNPVEEPQVGDSPEEEPHPVAKALPSPVTVNFMWSPPEAFEMSPVGLCRPDGDWTKYLVPGYAIRRTKPPVTTALATIESTLLWTPNSAEQPEVTAVSELEAQPEPVDKAEPTTAYSPWSPPKPIVVVSHGLPQPVPTVWEKYLIPKSEAPRLAPRVAKVESTSLWTPNPAELPQVTALPEQETQPEPFNKAVSGTTLSLWSPPKLVEVISCGLAHPVPTAGAREGTTLWTPTVAAHVEAEVNEAAALGTRPTPMSLWSPPARHACARDWVSPSSIRPSTPEGVSSASSSDSPFSDTSSVYSSITGHSTVGSMFTGCPEDDASRHNRHPDWDAGLREAARPSRPARDLASAADYDAALEDAIRATGFEAARPRPPRQPASDADWDSALEDAIGASGFDPAMPAARRDSIAAEPSQGCSL</sequence>
<feature type="compositionally biased region" description="Polar residues" evidence="1">
    <location>
        <begin position="819"/>
        <end position="831"/>
    </location>
</feature>
<feature type="compositionally biased region" description="Polar residues" evidence="1">
    <location>
        <begin position="784"/>
        <end position="798"/>
    </location>
</feature>
<feature type="compositionally biased region" description="Pro residues" evidence="1">
    <location>
        <begin position="519"/>
        <end position="534"/>
    </location>
</feature>
<feature type="transmembrane region" description="Helical" evidence="2">
    <location>
        <begin position="216"/>
        <end position="237"/>
    </location>
</feature>
<feature type="transmembrane region" description="Helical" evidence="2">
    <location>
        <begin position="107"/>
        <end position="131"/>
    </location>
</feature>
<keyword evidence="2" id="KW-0472">Membrane</keyword>
<feature type="transmembrane region" description="Helical" evidence="2">
    <location>
        <begin position="12"/>
        <end position="33"/>
    </location>
</feature>
<feature type="compositionally biased region" description="Polar residues" evidence="1">
    <location>
        <begin position="1124"/>
        <end position="1143"/>
    </location>
</feature>
<reference evidence="3 4" key="1">
    <citation type="submission" date="2018-01" db="EMBL/GenBank/DDBJ databases">
        <title>Harnessing the power of phylogenomics to disentangle the directionality and signatures of interkingdom host jumping in the parasitic fungal genus Tolypocladium.</title>
        <authorList>
            <person name="Quandt C.A."/>
            <person name="Patterson W."/>
            <person name="Spatafora J.W."/>
        </authorList>
    </citation>
    <scope>NUCLEOTIDE SEQUENCE [LARGE SCALE GENOMIC DNA]</scope>
    <source>
        <strain evidence="3 4">NRBC 100945</strain>
    </source>
</reference>
<keyword evidence="2" id="KW-0812">Transmembrane</keyword>
<gene>
    <name evidence="3" type="ORF">TPAR_05362</name>
</gene>
<feature type="transmembrane region" description="Helical" evidence="2">
    <location>
        <begin position="189"/>
        <end position="209"/>
    </location>
</feature>
<dbReference type="STRING" id="94208.A0A2S4KW64"/>
<organism evidence="3 4">
    <name type="scientific">Tolypocladium paradoxum</name>
    <dbReference type="NCBI Taxonomy" id="94208"/>
    <lineage>
        <taxon>Eukaryota</taxon>
        <taxon>Fungi</taxon>
        <taxon>Dikarya</taxon>
        <taxon>Ascomycota</taxon>
        <taxon>Pezizomycotina</taxon>
        <taxon>Sordariomycetes</taxon>
        <taxon>Hypocreomycetidae</taxon>
        <taxon>Hypocreales</taxon>
        <taxon>Ophiocordycipitaceae</taxon>
        <taxon>Tolypocladium</taxon>
    </lineage>
</organism>
<evidence type="ECO:0000313" key="4">
    <source>
        <dbReference type="Proteomes" id="UP000237481"/>
    </source>
</evidence>
<dbReference type="OrthoDB" id="5370537at2759"/>
<feature type="region of interest" description="Disordered" evidence="1">
    <location>
        <begin position="1473"/>
        <end position="1505"/>
    </location>
</feature>
<feature type="compositionally biased region" description="Low complexity" evidence="1">
    <location>
        <begin position="1322"/>
        <end position="1340"/>
    </location>
</feature>
<feature type="region of interest" description="Disordered" evidence="1">
    <location>
        <begin position="246"/>
        <end position="327"/>
    </location>
</feature>
<feature type="region of interest" description="Disordered" evidence="1">
    <location>
        <begin position="1218"/>
        <end position="1287"/>
    </location>
</feature>
<evidence type="ECO:0000256" key="2">
    <source>
        <dbReference type="SAM" id="Phobius"/>
    </source>
</evidence>
<feature type="region of interest" description="Disordered" evidence="1">
    <location>
        <begin position="936"/>
        <end position="967"/>
    </location>
</feature>
<feature type="compositionally biased region" description="Basic and acidic residues" evidence="1">
    <location>
        <begin position="268"/>
        <end position="278"/>
    </location>
</feature>
<dbReference type="Proteomes" id="UP000237481">
    <property type="component" value="Unassembled WGS sequence"/>
</dbReference>
<feature type="compositionally biased region" description="Basic and acidic residues" evidence="1">
    <location>
        <begin position="401"/>
        <end position="411"/>
    </location>
</feature>
<feature type="region of interest" description="Disordered" evidence="1">
    <location>
        <begin position="739"/>
        <end position="761"/>
    </location>
</feature>
<feature type="transmembrane region" description="Helical" evidence="2">
    <location>
        <begin position="45"/>
        <end position="68"/>
    </location>
</feature>
<evidence type="ECO:0000256" key="1">
    <source>
        <dbReference type="SAM" id="MobiDB-lite"/>
    </source>
</evidence>
<name>A0A2S4KW64_9HYPO</name>
<proteinExistence type="predicted"/>
<feature type="compositionally biased region" description="Low complexity" evidence="1">
    <location>
        <begin position="535"/>
        <end position="549"/>
    </location>
</feature>
<feature type="compositionally biased region" description="Polar residues" evidence="1">
    <location>
        <begin position="1245"/>
        <end position="1263"/>
    </location>
</feature>
<dbReference type="EMBL" id="PKSG01000525">
    <property type="protein sequence ID" value="POR34429.1"/>
    <property type="molecule type" value="Genomic_DNA"/>
</dbReference>
<feature type="region of interest" description="Disordered" evidence="1">
    <location>
        <begin position="1031"/>
        <end position="1053"/>
    </location>
</feature>
<feature type="region of interest" description="Disordered" evidence="1">
    <location>
        <begin position="1970"/>
        <end position="2024"/>
    </location>
</feature>
<feature type="compositionally biased region" description="Basic residues" evidence="1">
    <location>
        <begin position="1341"/>
        <end position="1351"/>
    </location>
</feature>
<feature type="compositionally biased region" description="Pro residues" evidence="1">
    <location>
        <begin position="562"/>
        <end position="578"/>
    </location>
</feature>
<feature type="region of interest" description="Disordered" evidence="1">
    <location>
        <begin position="604"/>
        <end position="672"/>
    </location>
</feature>
<keyword evidence="4" id="KW-1185">Reference proteome</keyword>